<evidence type="ECO:0000313" key="1">
    <source>
        <dbReference type="EMBL" id="PWE58419.1"/>
    </source>
</evidence>
<accession>A0A2U2DYW6</accession>
<dbReference type="EMBL" id="QFBC01000001">
    <property type="protein sequence ID" value="PWE58419.1"/>
    <property type="molecule type" value="Genomic_DNA"/>
</dbReference>
<dbReference type="Proteomes" id="UP000245252">
    <property type="component" value="Unassembled WGS sequence"/>
</dbReference>
<evidence type="ECO:0000313" key="2">
    <source>
        <dbReference type="Proteomes" id="UP000245252"/>
    </source>
</evidence>
<dbReference type="Pfam" id="PF02178">
    <property type="entry name" value="AT_hook"/>
    <property type="match status" value="1"/>
</dbReference>
<name>A0A2U2DYW6_9HYPH</name>
<dbReference type="AlphaFoldDB" id="A0A2U2DYW6"/>
<gene>
    <name evidence="1" type="ORF">DEM27_03415</name>
</gene>
<comment type="caution">
    <text evidence="1">The sequence shown here is derived from an EMBL/GenBank/DDBJ whole genome shotgun (WGS) entry which is preliminary data.</text>
</comment>
<organism evidence="1 2">
    <name type="scientific">Metarhizobium album</name>
    <dbReference type="NCBI Taxonomy" id="2182425"/>
    <lineage>
        <taxon>Bacteria</taxon>
        <taxon>Pseudomonadati</taxon>
        <taxon>Pseudomonadota</taxon>
        <taxon>Alphaproteobacteria</taxon>
        <taxon>Hyphomicrobiales</taxon>
        <taxon>Rhizobiaceae</taxon>
        <taxon>Metarhizobium</taxon>
    </lineage>
</organism>
<keyword evidence="2" id="KW-1185">Reference proteome</keyword>
<dbReference type="InterPro" id="IPR017956">
    <property type="entry name" value="AT_hook_DNA-bd_motif"/>
</dbReference>
<dbReference type="GO" id="GO:0003677">
    <property type="term" value="F:DNA binding"/>
    <property type="evidence" value="ECO:0007669"/>
    <property type="project" value="InterPro"/>
</dbReference>
<protein>
    <submittedName>
        <fullName evidence="1">Uncharacterized protein</fullName>
    </submittedName>
</protein>
<proteinExistence type="predicted"/>
<reference evidence="1 2" key="1">
    <citation type="submission" date="2018-05" db="EMBL/GenBank/DDBJ databases">
        <title>The draft genome of strain NS-104.</title>
        <authorList>
            <person name="Hang P."/>
            <person name="Jiang J."/>
        </authorList>
    </citation>
    <scope>NUCLEOTIDE SEQUENCE [LARGE SCALE GENOMIC DNA]</scope>
    <source>
        <strain evidence="1 2">NS-104</strain>
    </source>
</reference>
<sequence length="28" mass="3413">MQRQKDRARGRPRKAILLLPALYVRYRS</sequence>